<protein>
    <submittedName>
        <fullName evidence="1">(northern house mosquito) hypothetical protein</fullName>
    </submittedName>
</protein>
<sequence length="101" mass="11762">MCNSFIRRWTIRKVYGAAPEKDKLPESIGTSNAIEFHRKWKLVHLSWTDCSAKHRSRMVLIGSSHRCWKCCIPLEGLLPPNGMLLLWVPRPFNMRRDNVDG</sequence>
<dbReference type="EMBL" id="HBUE01276517">
    <property type="protein sequence ID" value="CAG6566635.1"/>
    <property type="molecule type" value="Transcribed_RNA"/>
</dbReference>
<dbReference type="AlphaFoldDB" id="A0A8D8DLU1"/>
<reference evidence="1" key="1">
    <citation type="submission" date="2021-05" db="EMBL/GenBank/DDBJ databases">
        <authorList>
            <person name="Alioto T."/>
            <person name="Alioto T."/>
            <person name="Gomez Garrido J."/>
        </authorList>
    </citation>
    <scope>NUCLEOTIDE SEQUENCE</scope>
</reference>
<dbReference type="EMBL" id="HBUE01171072">
    <property type="protein sequence ID" value="CAG6515136.1"/>
    <property type="molecule type" value="Transcribed_RNA"/>
</dbReference>
<organism evidence="1">
    <name type="scientific">Culex pipiens</name>
    <name type="common">House mosquito</name>
    <dbReference type="NCBI Taxonomy" id="7175"/>
    <lineage>
        <taxon>Eukaryota</taxon>
        <taxon>Metazoa</taxon>
        <taxon>Ecdysozoa</taxon>
        <taxon>Arthropoda</taxon>
        <taxon>Hexapoda</taxon>
        <taxon>Insecta</taxon>
        <taxon>Pterygota</taxon>
        <taxon>Neoptera</taxon>
        <taxon>Endopterygota</taxon>
        <taxon>Diptera</taxon>
        <taxon>Nematocera</taxon>
        <taxon>Culicoidea</taxon>
        <taxon>Culicidae</taxon>
        <taxon>Culicinae</taxon>
        <taxon>Culicini</taxon>
        <taxon>Culex</taxon>
        <taxon>Culex</taxon>
    </lineage>
</organism>
<dbReference type="EMBL" id="HBUE01276515">
    <property type="protein sequence ID" value="CAG6566634.1"/>
    <property type="molecule type" value="Transcribed_RNA"/>
</dbReference>
<evidence type="ECO:0000313" key="1">
    <source>
        <dbReference type="EMBL" id="CAG6515135.1"/>
    </source>
</evidence>
<dbReference type="EMBL" id="HBUE01171071">
    <property type="protein sequence ID" value="CAG6515135.1"/>
    <property type="molecule type" value="Transcribed_RNA"/>
</dbReference>
<accession>A0A8D8DLU1</accession>
<proteinExistence type="predicted"/>
<dbReference type="EMBL" id="HBUE01171069">
    <property type="protein sequence ID" value="CAG6515134.1"/>
    <property type="molecule type" value="Transcribed_RNA"/>
</dbReference>
<name>A0A8D8DLU1_CULPI</name>
<dbReference type="EMBL" id="HBUE01276518">
    <property type="protein sequence ID" value="CAG6566636.1"/>
    <property type="molecule type" value="Transcribed_RNA"/>
</dbReference>